<accession>A0AAV5WB64</accession>
<keyword evidence="2" id="KW-1185">Reference proteome</keyword>
<proteinExistence type="predicted"/>
<comment type="caution">
    <text evidence="1">The sequence shown here is derived from an EMBL/GenBank/DDBJ whole genome shotgun (WGS) entry which is preliminary data.</text>
</comment>
<dbReference type="AlphaFoldDB" id="A0AAV5WB64"/>
<dbReference type="Proteomes" id="UP001432322">
    <property type="component" value="Unassembled WGS sequence"/>
</dbReference>
<evidence type="ECO:0000313" key="1">
    <source>
        <dbReference type="EMBL" id="GMT27880.1"/>
    </source>
</evidence>
<evidence type="ECO:0000313" key="2">
    <source>
        <dbReference type="Proteomes" id="UP001432322"/>
    </source>
</evidence>
<name>A0AAV5WB64_9BILA</name>
<reference evidence="1" key="1">
    <citation type="submission" date="2023-10" db="EMBL/GenBank/DDBJ databases">
        <title>Genome assembly of Pristionchus species.</title>
        <authorList>
            <person name="Yoshida K."/>
            <person name="Sommer R.J."/>
        </authorList>
    </citation>
    <scope>NUCLEOTIDE SEQUENCE</scope>
    <source>
        <strain evidence="1">RS5133</strain>
    </source>
</reference>
<sequence>MEGKEEVVKKTTLFIDVFDSLLKVEVNSFEVLHIQMRENKDDFPLVLHRMNFSRLRTLSKHAAKVVINALIGNITADDVCSIRKMMLNGACKMKTLSFFVDAGEVGTPFLEECFGVEIEENWSPRNRIYRSSNSALELYTRNPSIECDLIKYEQSLETTVHRPKYGRMCSPVQEISFHLLDESKVLEKKKSKLRVVKFDHPY</sequence>
<protein>
    <submittedName>
        <fullName evidence="1">Uncharacterized protein</fullName>
    </submittedName>
</protein>
<gene>
    <name evidence="1" type="ORF">PFISCL1PPCAC_19177</name>
</gene>
<dbReference type="EMBL" id="BTSY01000005">
    <property type="protein sequence ID" value="GMT27880.1"/>
    <property type="molecule type" value="Genomic_DNA"/>
</dbReference>
<organism evidence="1 2">
    <name type="scientific">Pristionchus fissidentatus</name>
    <dbReference type="NCBI Taxonomy" id="1538716"/>
    <lineage>
        <taxon>Eukaryota</taxon>
        <taxon>Metazoa</taxon>
        <taxon>Ecdysozoa</taxon>
        <taxon>Nematoda</taxon>
        <taxon>Chromadorea</taxon>
        <taxon>Rhabditida</taxon>
        <taxon>Rhabditina</taxon>
        <taxon>Diplogasteromorpha</taxon>
        <taxon>Diplogasteroidea</taxon>
        <taxon>Neodiplogasteridae</taxon>
        <taxon>Pristionchus</taxon>
    </lineage>
</organism>